<feature type="chain" id="PRO_5046845376" evidence="2">
    <location>
        <begin position="17"/>
        <end position="146"/>
    </location>
</feature>
<proteinExistence type="predicted"/>
<sequence length="146" mass="16031">MLWISAHLALPLLVLSCLLQCPAPTQTAAGKKESKLSSRGATKNQLTISSKVKMSTVRLKETARPTTKPSAPTKKATTAKKATTPTPLNEFSLNDILFKGRQSNEANAFIKANEQRGKTLETTYEHVREQDLNDIEALVRIRKGSL</sequence>
<evidence type="ECO:0000313" key="4">
    <source>
        <dbReference type="Proteomes" id="UP001159405"/>
    </source>
</evidence>
<dbReference type="Proteomes" id="UP001159405">
    <property type="component" value="Unassembled WGS sequence"/>
</dbReference>
<feature type="signal peptide" evidence="2">
    <location>
        <begin position="1"/>
        <end position="16"/>
    </location>
</feature>
<comment type="caution">
    <text evidence="3">The sequence shown here is derived from an EMBL/GenBank/DDBJ whole genome shotgun (WGS) entry which is preliminary data.</text>
</comment>
<protein>
    <submittedName>
        <fullName evidence="3">Uncharacterized protein</fullName>
    </submittedName>
</protein>
<keyword evidence="2" id="KW-0732">Signal</keyword>
<name>A0ABN8MU00_9CNID</name>
<accession>A0ABN8MU00</accession>
<feature type="region of interest" description="Disordered" evidence="1">
    <location>
        <begin position="57"/>
        <end position="87"/>
    </location>
</feature>
<feature type="compositionally biased region" description="Low complexity" evidence="1">
    <location>
        <begin position="64"/>
        <end position="87"/>
    </location>
</feature>
<evidence type="ECO:0000313" key="3">
    <source>
        <dbReference type="EMBL" id="CAH3035276.1"/>
    </source>
</evidence>
<dbReference type="EMBL" id="CALNXK010000003">
    <property type="protein sequence ID" value="CAH3035276.1"/>
    <property type="molecule type" value="Genomic_DNA"/>
</dbReference>
<evidence type="ECO:0000256" key="2">
    <source>
        <dbReference type="SAM" id="SignalP"/>
    </source>
</evidence>
<evidence type="ECO:0000256" key="1">
    <source>
        <dbReference type="SAM" id="MobiDB-lite"/>
    </source>
</evidence>
<keyword evidence="4" id="KW-1185">Reference proteome</keyword>
<reference evidence="3 4" key="1">
    <citation type="submission" date="2022-05" db="EMBL/GenBank/DDBJ databases">
        <authorList>
            <consortium name="Genoscope - CEA"/>
            <person name="William W."/>
        </authorList>
    </citation>
    <scope>NUCLEOTIDE SEQUENCE [LARGE SCALE GENOMIC DNA]</scope>
</reference>
<gene>
    <name evidence="3" type="ORF">PLOB_00025082</name>
</gene>
<organism evidence="3 4">
    <name type="scientific">Porites lobata</name>
    <dbReference type="NCBI Taxonomy" id="104759"/>
    <lineage>
        <taxon>Eukaryota</taxon>
        <taxon>Metazoa</taxon>
        <taxon>Cnidaria</taxon>
        <taxon>Anthozoa</taxon>
        <taxon>Hexacorallia</taxon>
        <taxon>Scleractinia</taxon>
        <taxon>Fungiina</taxon>
        <taxon>Poritidae</taxon>
        <taxon>Porites</taxon>
    </lineage>
</organism>